<keyword evidence="2" id="KW-0813">Transport</keyword>
<evidence type="ECO:0000256" key="3">
    <source>
        <dbReference type="ARBA" id="ARBA00022449"/>
    </source>
</evidence>
<keyword evidence="5 9" id="KW-0812">Transmembrane</keyword>
<dbReference type="eggNOG" id="COG1757">
    <property type="taxonomic scope" value="Bacteria"/>
</dbReference>
<evidence type="ECO:0000256" key="9">
    <source>
        <dbReference type="SAM" id="Phobius"/>
    </source>
</evidence>
<dbReference type="PANTHER" id="PTHR33451">
    <property type="entry name" value="MALATE-2H(+)/NA(+)-LACTATE ANTIPORTER"/>
    <property type="match status" value="1"/>
</dbReference>
<evidence type="ECO:0000256" key="7">
    <source>
        <dbReference type="ARBA" id="ARBA00023136"/>
    </source>
</evidence>
<feature type="transmembrane region" description="Helical" evidence="9">
    <location>
        <begin position="341"/>
        <end position="359"/>
    </location>
</feature>
<evidence type="ECO:0000313" key="11">
    <source>
        <dbReference type="EMBL" id="ORI97753.1"/>
    </source>
</evidence>
<evidence type="ECO:0000256" key="2">
    <source>
        <dbReference type="ARBA" id="ARBA00022448"/>
    </source>
</evidence>
<gene>
    <name evidence="11" type="ORF">BMR96_05400</name>
</gene>
<feature type="transmembrane region" description="Helical" evidence="9">
    <location>
        <begin position="427"/>
        <end position="446"/>
    </location>
</feature>
<feature type="transmembrane region" description="Helical" evidence="9">
    <location>
        <begin position="401"/>
        <end position="421"/>
    </location>
</feature>
<comment type="similarity">
    <text evidence="8">Belongs to the NhaC Na(+)/H(+) (TC 2.A.35) antiporter family.</text>
</comment>
<proteinExistence type="inferred from homology"/>
<keyword evidence="7 9" id="KW-0472">Membrane</keyword>
<feature type="transmembrane region" description="Helical" evidence="9">
    <location>
        <begin position="134"/>
        <end position="160"/>
    </location>
</feature>
<organism evidence="11 12">
    <name type="scientific">Leuconostoc pseudomesenteroides</name>
    <dbReference type="NCBI Taxonomy" id="33968"/>
    <lineage>
        <taxon>Bacteria</taxon>
        <taxon>Bacillati</taxon>
        <taxon>Bacillota</taxon>
        <taxon>Bacilli</taxon>
        <taxon>Lactobacillales</taxon>
        <taxon>Lactobacillaceae</taxon>
        <taxon>Leuconostoc</taxon>
    </lineage>
</organism>
<evidence type="ECO:0000313" key="12">
    <source>
        <dbReference type="Proteomes" id="UP000192288"/>
    </source>
</evidence>
<feature type="transmembrane region" description="Helical" evidence="9">
    <location>
        <begin position="12"/>
        <end position="30"/>
    </location>
</feature>
<dbReference type="GO" id="GO:0005886">
    <property type="term" value="C:plasma membrane"/>
    <property type="evidence" value="ECO:0007669"/>
    <property type="project" value="UniProtKB-SubCell"/>
</dbReference>
<dbReference type="STRING" id="33968.BMS77_01125"/>
<keyword evidence="4" id="KW-1003">Cell membrane</keyword>
<evidence type="ECO:0000256" key="4">
    <source>
        <dbReference type="ARBA" id="ARBA00022475"/>
    </source>
</evidence>
<protein>
    <submittedName>
        <fullName evidence="11">Sodium:proton antiporter</fullName>
    </submittedName>
</protein>
<dbReference type="RefSeq" id="WP_080518916.1">
    <property type="nucleotide sequence ID" value="NZ_MPLS01000015.1"/>
</dbReference>
<evidence type="ECO:0000256" key="6">
    <source>
        <dbReference type="ARBA" id="ARBA00022989"/>
    </source>
</evidence>
<comment type="subcellular location">
    <subcellularLocation>
        <location evidence="1">Cell membrane</location>
        <topology evidence="1">Multi-pass membrane protein</topology>
    </subcellularLocation>
</comment>
<dbReference type="InterPro" id="IPR052180">
    <property type="entry name" value="NhaC_Na-H+_Antiporter"/>
</dbReference>
<feature type="transmembrane region" description="Helical" evidence="9">
    <location>
        <begin position="106"/>
        <end position="127"/>
    </location>
</feature>
<evidence type="ECO:0000256" key="1">
    <source>
        <dbReference type="ARBA" id="ARBA00004651"/>
    </source>
</evidence>
<keyword evidence="3" id="KW-0050">Antiport</keyword>
<feature type="domain" description="Na+/H+ antiporter NhaC-like C-terminal" evidence="10">
    <location>
        <begin position="157"/>
        <end position="444"/>
    </location>
</feature>
<reference evidence="11 12" key="1">
    <citation type="journal article" date="2017" name="Front. Microbiol.">
        <title>Genomic Characterization of Dairy Associated Leuconostoc Species and Diversity of Leuconostocs in Undefined Mixed Mesophilic Starter Cultures.</title>
        <authorList>
            <person name="Frantzen C.A."/>
            <person name="Kot W."/>
            <person name="Pedersen T.B."/>
            <person name="Ardo Y.M."/>
            <person name="Broadbent J.R."/>
            <person name="Neve H."/>
            <person name="Hansen L.H."/>
            <person name="Dal Bello F."/>
            <person name="Ostlie H.M."/>
            <person name="Kleppen H.P."/>
            <person name="Vogensen F.K."/>
            <person name="Holo H."/>
        </authorList>
    </citation>
    <scope>NUCLEOTIDE SEQUENCE [LARGE SCALE GENOMIC DNA]</scope>
    <source>
        <strain evidence="11 12">LMGCF08</strain>
    </source>
</reference>
<feature type="transmembrane region" description="Helical" evidence="9">
    <location>
        <begin position="221"/>
        <end position="246"/>
    </location>
</feature>
<feature type="transmembrane region" description="Helical" evidence="9">
    <location>
        <begin position="36"/>
        <end position="54"/>
    </location>
</feature>
<dbReference type="EMBL" id="MPLS01000015">
    <property type="protein sequence ID" value="ORI97753.1"/>
    <property type="molecule type" value="Genomic_DNA"/>
</dbReference>
<name>A0A1X0VDG4_LEUPS</name>
<feature type="transmembrane region" description="Helical" evidence="9">
    <location>
        <begin position="189"/>
        <end position="209"/>
    </location>
</feature>
<evidence type="ECO:0000256" key="5">
    <source>
        <dbReference type="ARBA" id="ARBA00022692"/>
    </source>
</evidence>
<evidence type="ECO:0000259" key="10">
    <source>
        <dbReference type="Pfam" id="PF03553"/>
    </source>
</evidence>
<sequence length="451" mass="47226">MVSKLKTKISVTLLLVAVAILAVGVIGFGLSPIAPLMLVIGIIIVVARCFGVSWQASQKALLSGVSSGIAPLFLFLLIGSLIALWLATGVIPTMIWVGFKLLSPQLFLPTALLSTAIVGTLIGSAFTTLSTVGVALMGVGTLMGFDPALIAGTVLSGAIFGDKSSPLSDSTNLASAISETDLFAHIKNLMWTTLPALILSLVMTIILGFGHQTSGEATAKISRLLPLLAPTWWAIVPLGLLVITAWQKVPAIPALMINILVSSIVFVTQHSLTAWADLLVNGFKTSSHNATLMALMNRGGMSAMMPTVMMIMLALAFGGLLSGLGILSRVMTPVVVYLKTQRAMIVTTLLTGIAANFLVGEQYLATILPGQLFKDSFKRVGLSPLALGRTIEDSGTVMNYLVPWGVAGAFAAQTLGVSVLAFAPFTFFALFSPVMSLLSALTGIGLKQLEK</sequence>
<dbReference type="AlphaFoldDB" id="A0A1X0VDG4"/>
<dbReference type="InterPro" id="IPR018461">
    <property type="entry name" value="Na/H_Antiport_NhaC-like_C"/>
</dbReference>
<evidence type="ECO:0000256" key="8">
    <source>
        <dbReference type="ARBA" id="ARBA00038435"/>
    </source>
</evidence>
<feature type="transmembrane region" description="Helical" evidence="9">
    <location>
        <begin position="61"/>
        <end position="86"/>
    </location>
</feature>
<feature type="transmembrane region" description="Helical" evidence="9">
    <location>
        <begin position="301"/>
        <end position="321"/>
    </location>
</feature>
<comment type="caution">
    <text evidence="11">The sequence shown here is derived from an EMBL/GenBank/DDBJ whole genome shotgun (WGS) entry which is preliminary data.</text>
</comment>
<dbReference type="Proteomes" id="UP000192288">
    <property type="component" value="Unassembled WGS sequence"/>
</dbReference>
<dbReference type="PANTHER" id="PTHR33451:SF6">
    <property type="entry name" value="NA(+)_H(+) ANTIPORTER NHAC"/>
    <property type="match status" value="1"/>
</dbReference>
<keyword evidence="6 9" id="KW-1133">Transmembrane helix</keyword>
<accession>A0A1X0VDG4</accession>
<dbReference type="Pfam" id="PF03553">
    <property type="entry name" value="Na_H_antiporter"/>
    <property type="match status" value="1"/>
</dbReference>
<dbReference type="GO" id="GO:0015297">
    <property type="term" value="F:antiporter activity"/>
    <property type="evidence" value="ECO:0007669"/>
    <property type="project" value="UniProtKB-KW"/>
</dbReference>